<feature type="domain" description="AMP-dependent synthetase/ligase" evidence="2">
    <location>
        <begin position="12"/>
        <end position="309"/>
    </location>
</feature>
<evidence type="ECO:0000259" key="2">
    <source>
        <dbReference type="Pfam" id="PF00501"/>
    </source>
</evidence>
<feature type="region of interest" description="Disordered" evidence="1">
    <location>
        <begin position="488"/>
        <end position="513"/>
    </location>
</feature>
<dbReference type="GO" id="GO:0016874">
    <property type="term" value="F:ligase activity"/>
    <property type="evidence" value="ECO:0007669"/>
    <property type="project" value="UniProtKB-KW"/>
</dbReference>
<sequence length="540" mass="55486">MTGRATLDGLLRRAAEIRPEAAALVDAANRPQVTGGEARRFDWASLDKTVDALAARLRALGFPTDSVVATQFPLGSDGIVALFAIIRAGLIAAPLPLGWGRRETVAHLQRLGARAILTAGRAGPIDCADMMRFAAAETFSVRFVMSIGAPVLDGVVPLDDVFDHAGTPEPIETPRPGNAADHIALVTVDTTAEGHLAVPRSHNEIIAGGLAAFMAGVPDETAIFAATLALDAFAGIALQIVPWLMCGGTLVAHPPFAPRVFADDLAKDRVTHAVLPVAAAASLFEAAPKARPALRHLTLLARRAADIAAAHEVRPEAVAVDVFFGAGEAGLTRTLSPGAAGGVPLGPDTFATGAGQAPVLVETRAGPAGTLQLRGAMVPAFAFPPGAERGLPPFWSTDAEGFFDTGLPVATDKAARALIVGDGPQGVIAIGGRRFAEAEIRAAYVEAGGEIAPVVRADPVLGQRVAGIVGDGRAIVGLAGRLQDTGLTPLGVPGGQRHHAGPLPFEDTRPPDLQPARDPLTETQAALEQLLTMARAATAG</sequence>
<evidence type="ECO:0000313" key="3">
    <source>
        <dbReference type="EMBL" id="QCI68394.1"/>
    </source>
</evidence>
<dbReference type="Gene3D" id="3.40.50.12780">
    <property type="entry name" value="N-terminal domain of ligase-like"/>
    <property type="match status" value="1"/>
</dbReference>
<dbReference type="KEGG" id="pstg:E8M01_31700"/>
<dbReference type="InterPro" id="IPR042099">
    <property type="entry name" value="ANL_N_sf"/>
</dbReference>
<dbReference type="Pfam" id="PF00501">
    <property type="entry name" value="AMP-binding"/>
    <property type="match status" value="1"/>
</dbReference>
<dbReference type="PANTHER" id="PTHR43767">
    <property type="entry name" value="LONG-CHAIN-FATTY-ACID--COA LIGASE"/>
    <property type="match status" value="1"/>
</dbReference>
<dbReference type="EMBL" id="CP039690">
    <property type="protein sequence ID" value="QCI68394.1"/>
    <property type="molecule type" value="Genomic_DNA"/>
</dbReference>
<organism evidence="3 4">
    <name type="scientific">Phreatobacter stygius</name>
    <dbReference type="NCBI Taxonomy" id="1940610"/>
    <lineage>
        <taxon>Bacteria</taxon>
        <taxon>Pseudomonadati</taxon>
        <taxon>Pseudomonadota</taxon>
        <taxon>Alphaproteobacteria</taxon>
        <taxon>Hyphomicrobiales</taxon>
        <taxon>Phreatobacteraceae</taxon>
        <taxon>Phreatobacter</taxon>
    </lineage>
</organism>
<dbReference type="InterPro" id="IPR000873">
    <property type="entry name" value="AMP-dep_synth/lig_dom"/>
</dbReference>
<gene>
    <name evidence="3" type="ORF">E8M01_31700</name>
</gene>
<keyword evidence="3" id="KW-0436">Ligase</keyword>
<dbReference type="OrthoDB" id="7842397at2"/>
<dbReference type="Proteomes" id="UP000298781">
    <property type="component" value="Chromosome"/>
</dbReference>
<keyword evidence="4" id="KW-1185">Reference proteome</keyword>
<evidence type="ECO:0000313" key="4">
    <source>
        <dbReference type="Proteomes" id="UP000298781"/>
    </source>
</evidence>
<dbReference type="RefSeq" id="WP_136963813.1">
    <property type="nucleotide sequence ID" value="NZ_CP039690.1"/>
</dbReference>
<proteinExistence type="predicted"/>
<evidence type="ECO:0000256" key="1">
    <source>
        <dbReference type="SAM" id="MobiDB-lite"/>
    </source>
</evidence>
<dbReference type="SUPFAM" id="SSF56801">
    <property type="entry name" value="Acetyl-CoA synthetase-like"/>
    <property type="match status" value="1"/>
</dbReference>
<dbReference type="AlphaFoldDB" id="A0A4D7B4N1"/>
<name>A0A4D7B4N1_9HYPH</name>
<dbReference type="PANTHER" id="PTHR43767:SF1">
    <property type="entry name" value="NONRIBOSOMAL PEPTIDE SYNTHASE PES1 (EUROFUNG)-RELATED"/>
    <property type="match status" value="1"/>
</dbReference>
<dbReference type="InterPro" id="IPR050237">
    <property type="entry name" value="ATP-dep_AMP-bd_enzyme"/>
</dbReference>
<protein>
    <submittedName>
        <fullName evidence="3">Acyl--CoA ligase</fullName>
    </submittedName>
</protein>
<reference evidence="3 4" key="1">
    <citation type="submission" date="2019-04" db="EMBL/GenBank/DDBJ databases">
        <title>Phreatobacter aquaticus sp. nov.</title>
        <authorList>
            <person name="Choi A."/>
        </authorList>
    </citation>
    <scope>NUCLEOTIDE SEQUENCE [LARGE SCALE GENOMIC DNA]</scope>
    <source>
        <strain evidence="3 4">KCTC 52518</strain>
    </source>
</reference>
<accession>A0A4D7B4N1</accession>